<dbReference type="InterPro" id="IPR029044">
    <property type="entry name" value="Nucleotide-diphossugar_trans"/>
</dbReference>
<protein>
    <recommendedName>
        <fullName evidence="8">Molybdenum cofactor guanylyltransferase</fullName>
        <shortName evidence="8">MoCo guanylyltransferase</shortName>
        <ecNumber evidence="8">2.7.7.77</ecNumber>
    </recommendedName>
    <alternativeName>
        <fullName evidence="8">GTP:molybdopterin guanylyltransferase</fullName>
    </alternativeName>
    <alternativeName>
        <fullName evidence="8">Mo-MPT guanylyltransferase</fullName>
    </alternativeName>
    <alternativeName>
        <fullName evidence="8">Molybdopterin guanylyltransferase</fullName>
    </alternativeName>
    <alternativeName>
        <fullName evidence="8">Molybdopterin-guanine dinucleotide synthase</fullName>
        <shortName evidence="8">MGD synthase</shortName>
    </alternativeName>
</protein>
<evidence type="ECO:0000256" key="1">
    <source>
        <dbReference type="ARBA" id="ARBA00022490"/>
    </source>
</evidence>
<keyword evidence="4 8" id="KW-0547">Nucleotide-binding</keyword>
<comment type="subcellular location">
    <subcellularLocation>
        <location evidence="8">Cytoplasm</location>
    </subcellularLocation>
</comment>
<dbReference type="RefSeq" id="WP_324779857.1">
    <property type="nucleotide sequence ID" value="NZ_CP141769.1"/>
</dbReference>
<evidence type="ECO:0000256" key="3">
    <source>
        <dbReference type="ARBA" id="ARBA00022723"/>
    </source>
</evidence>
<feature type="binding site" evidence="8">
    <location>
        <position position="112"/>
    </location>
    <ligand>
        <name>Mg(2+)</name>
        <dbReference type="ChEBI" id="CHEBI:18420"/>
    </ligand>
</feature>
<comment type="subunit">
    <text evidence="8">Monomer.</text>
</comment>
<evidence type="ECO:0000256" key="5">
    <source>
        <dbReference type="ARBA" id="ARBA00022842"/>
    </source>
</evidence>
<keyword evidence="1 8" id="KW-0963">Cytoplasm</keyword>
<keyword evidence="7 8" id="KW-0501">Molybdenum cofactor biosynthesis</keyword>
<keyword evidence="11" id="KW-1185">Reference proteome</keyword>
<evidence type="ECO:0000256" key="2">
    <source>
        <dbReference type="ARBA" id="ARBA00022679"/>
    </source>
</evidence>
<evidence type="ECO:0000256" key="6">
    <source>
        <dbReference type="ARBA" id="ARBA00023134"/>
    </source>
</evidence>
<dbReference type="CDD" id="cd02503">
    <property type="entry name" value="MobA"/>
    <property type="match status" value="1"/>
</dbReference>
<proteinExistence type="inferred from homology"/>
<comment type="similarity">
    <text evidence="8">Belongs to the MobA family.</text>
</comment>
<comment type="caution">
    <text evidence="8">Lacks conserved residue(s) required for the propagation of feature annotation.</text>
</comment>
<dbReference type="InterPro" id="IPR013482">
    <property type="entry name" value="Molybde_CF_guanTrfase"/>
</dbReference>
<dbReference type="Pfam" id="PF12804">
    <property type="entry name" value="NTP_transf_3"/>
    <property type="match status" value="1"/>
</dbReference>
<evidence type="ECO:0000259" key="9">
    <source>
        <dbReference type="Pfam" id="PF12804"/>
    </source>
</evidence>
<dbReference type="EC" id="2.7.7.77" evidence="8"/>
<comment type="cofactor">
    <cofactor evidence="8">
        <name>Mg(2+)</name>
        <dbReference type="ChEBI" id="CHEBI:18420"/>
    </cofactor>
</comment>
<dbReference type="GO" id="GO:0061603">
    <property type="term" value="F:molybdenum cofactor guanylyltransferase activity"/>
    <property type="evidence" value="ECO:0007669"/>
    <property type="project" value="UniProtKB-EC"/>
</dbReference>
<reference evidence="10 11" key="1">
    <citation type="submission" date="2023-12" db="EMBL/GenBank/DDBJ databases">
        <title>Thiobacillus sedimentum sp. nov., a chemolithoautotrophic sulfur-oxidizing bacterium isolated from freshwater sediment.</title>
        <authorList>
            <person name="Luo J."/>
            <person name="Dai C."/>
        </authorList>
    </citation>
    <scope>NUCLEOTIDE SEQUENCE [LARGE SCALE GENOMIC DNA]</scope>
    <source>
        <strain evidence="10 11">SCUT-2</strain>
    </source>
</reference>
<dbReference type="NCBIfam" id="TIGR02665">
    <property type="entry name" value="molyb_mobA"/>
    <property type="match status" value="1"/>
</dbReference>
<organism evidence="10 11">
    <name type="scientific">Thiobacillus sedimenti</name>
    <dbReference type="NCBI Taxonomy" id="3110231"/>
    <lineage>
        <taxon>Bacteria</taxon>
        <taxon>Pseudomonadati</taxon>
        <taxon>Pseudomonadota</taxon>
        <taxon>Betaproteobacteria</taxon>
        <taxon>Nitrosomonadales</taxon>
        <taxon>Thiobacillaceae</taxon>
        <taxon>Thiobacillus</taxon>
    </lineage>
</organism>
<gene>
    <name evidence="8 10" type="primary">mobA</name>
    <name evidence="10" type="ORF">VA613_00225</name>
</gene>
<comment type="catalytic activity">
    <reaction evidence="8">
        <text>Mo-molybdopterin + GTP + H(+) = Mo-molybdopterin guanine dinucleotide + diphosphate</text>
        <dbReference type="Rhea" id="RHEA:34243"/>
        <dbReference type="ChEBI" id="CHEBI:15378"/>
        <dbReference type="ChEBI" id="CHEBI:33019"/>
        <dbReference type="ChEBI" id="CHEBI:37565"/>
        <dbReference type="ChEBI" id="CHEBI:71302"/>
        <dbReference type="ChEBI" id="CHEBI:71310"/>
        <dbReference type="EC" id="2.7.7.77"/>
    </reaction>
</comment>
<dbReference type="Proteomes" id="UP001334732">
    <property type="component" value="Chromosome"/>
</dbReference>
<dbReference type="HAMAP" id="MF_00316">
    <property type="entry name" value="MobA"/>
    <property type="match status" value="1"/>
</dbReference>
<keyword evidence="6 8" id="KW-0342">GTP-binding</keyword>
<dbReference type="PANTHER" id="PTHR19136">
    <property type="entry name" value="MOLYBDENUM COFACTOR GUANYLYLTRANSFERASE"/>
    <property type="match status" value="1"/>
</dbReference>
<feature type="binding site" evidence="8">
    <location>
        <position position="112"/>
    </location>
    <ligand>
        <name>GTP</name>
        <dbReference type="ChEBI" id="CHEBI:37565"/>
    </ligand>
</feature>
<evidence type="ECO:0000313" key="11">
    <source>
        <dbReference type="Proteomes" id="UP001334732"/>
    </source>
</evidence>
<dbReference type="PANTHER" id="PTHR19136:SF81">
    <property type="entry name" value="MOLYBDENUM COFACTOR GUANYLYLTRANSFERASE"/>
    <property type="match status" value="1"/>
</dbReference>
<dbReference type="Gene3D" id="3.90.550.10">
    <property type="entry name" value="Spore Coat Polysaccharide Biosynthesis Protein SpsA, Chain A"/>
    <property type="match status" value="1"/>
</dbReference>
<comment type="domain">
    <text evidence="8">The N-terminal domain determines nucleotide recognition and specific binding, while the C-terminal domain determines the specific binding to the target protein.</text>
</comment>
<evidence type="ECO:0000256" key="7">
    <source>
        <dbReference type="ARBA" id="ARBA00023150"/>
    </source>
</evidence>
<feature type="binding site" evidence="8">
    <location>
        <begin position="23"/>
        <end position="25"/>
    </location>
    <ligand>
        <name>GTP</name>
        <dbReference type="ChEBI" id="CHEBI:37565"/>
    </ligand>
</feature>
<feature type="binding site" evidence="8">
    <location>
        <position position="82"/>
    </location>
    <ligand>
        <name>GTP</name>
        <dbReference type="ChEBI" id="CHEBI:37565"/>
    </ligand>
</feature>
<evidence type="ECO:0000313" key="10">
    <source>
        <dbReference type="EMBL" id="WRS39326.1"/>
    </source>
</evidence>
<comment type="function">
    <text evidence="8">Transfers a GMP moiety from GTP to Mo-molybdopterin (Mo-MPT) cofactor (Moco or molybdenum cofactor) to form Mo-molybdopterin guanine dinucleotide (Mo-MGD) cofactor.</text>
</comment>
<evidence type="ECO:0000256" key="4">
    <source>
        <dbReference type="ARBA" id="ARBA00022741"/>
    </source>
</evidence>
<sequence length="199" mass="21260">MTASSSMRVVVAADPERVAAVILAGGQGRRMGGADKGLIDYQGRPLVEWVLEALAPQVDEIVISANRNLERYALYGRRVLPDTLPDFPGPLAGVLAALEAVRADWLLVAPCDTPHLPADLALRLLGAAQLEGVPLAVAEDATQVHYTCFMVRADQRDNLAAFLAGGGRAVHRWQAGLSSTHVRFDAACFANLNRPDDLA</sequence>
<feature type="binding site" evidence="8">
    <location>
        <position position="36"/>
    </location>
    <ligand>
        <name>GTP</name>
        <dbReference type="ChEBI" id="CHEBI:37565"/>
    </ligand>
</feature>
<keyword evidence="10" id="KW-0548">Nucleotidyltransferase</keyword>
<keyword evidence="5 8" id="KW-0460">Magnesium</keyword>
<feature type="domain" description="MobA-like NTP transferase" evidence="9">
    <location>
        <begin position="20"/>
        <end position="173"/>
    </location>
</feature>
<dbReference type="InterPro" id="IPR025877">
    <property type="entry name" value="MobA-like_NTP_Trfase"/>
</dbReference>
<name>A0ABZ1CKC8_9PROT</name>
<evidence type="ECO:0000256" key="8">
    <source>
        <dbReference type="HAMAP-Rule" id="MF_00316"/>
    </source>
</evidence>
<dbReference type="EMBL" id="CP141769">
    <property type="protein sequence ID" value="WRS39326.1"/>
    <property type="molecule type" value="Genomic_DNA"/>
</dbReference>
<keyword evidence="3 8" id="KW-0479">Metal-binding</keyword>
<keyword evidence="2 8" id="KW-0808">Transferase</keyword>
<dbReference type="SUPFAM" id="SSF53448">
    <property type="entry name" value="Nucleotide-diphospho-sugar transferases"/>
    <property type="match status" value="1"/>
</dbReference>
<accession>A0ABZ1CKC8</accession>